<name>A0AAN7UA45_9PEZI</name>
<dbReference type="AlphaFoldDB" id="A0AAN7UA45"/>
<dbReference type="EMBL" id="JAWHQM010000001">
    <property type="protein sequence ID" value="KAK5624718.1"/>
    <property type="molecule type" value="Genomic_DNA"/>
</dbReference>
<dbReference type="Proteomes" id="UP001305414">
    <property type="component" value="Unassembled WGS sequence"/>
</dbReference>
<proteinExistence type="predicted"/>
<sequence>MLFFPGGSRGCRGKFFIVGLGPLVRQRFCGTAFDGILTSASAKVCCFVSLVCVLPVLLPAPEVILSVIKNLSSGTSMFVFSSHITWCHWGVVKEGQQTLPMLCKNNLLFSALYYSRKLSIVRFS</sequence>
<accession>A0AAN7UA45</accession>
<reference evidence="1 2" key="1">
    <citation type="submission" date="2023-10" db="EMBL/GenBank/DDBJ databases">
        <title>Draft genome sequence of Xylaria bambusicola isolate GMP-LS, the root and basal stem rot pathogen of sugarcane in Indonesia.</title>
        <authorList>
            <person name="Selvaraj P."/>
            <person name="Muralishankar V."/>
            <person name="Muruganantham S."/>
            <person name="Sp S."/>
            <person name="Haryani S."/>
            <person name="Lau K.J.X."/>
            <person name="Naqvi N.I."/>
        </authorList>
    </citation>
    <scope>NUCLEOTIDE SEQUENCE [LARGE SCALE GENOMIC DNA]</scope>
    <source>
        <strain evidence="1">GMP-LS</strain>
    </source>
</reference>
<keyword evidence="2" id="KW-1185">Reference proteome</keyword>
<organism evidence="1 2">
    <name type="scientific">Xylaria bambusicola</name>
    <dbReference type="NCBI Taxonomy" id="326684"/>
    <lineage>
        <taxon>Eukaryota</taxon>
        <taxon>Fungi</taxon>
        <taxon>Dikarya</taxon>
        <taxon>Ascomycota</taxon>
        <taxon>Pezizomycotina</taxon>
        <taxon>Sordariomycetes</taxon>
        <taxon>Xylariomycetidae</taxon>
        <taxon>Xylariales</taxon>
        <taxon>Xylariaceae</taxon>
        <taxon>Xylaria</taxon>
    </lineage>
</organism>
<evidence type="ECO:0000313" key="2">
    <source>
        <dbReference type="Proteomes" id="UP001305414"/>
    </source>
</evidence>
<comment type="caution">
    <text evidence="1">The sequence shown here is derived from an EMBL/GenBank/DDBJ whole genome shotgun (WGS) entry which is preliminary data.</text>
</comment>
<gene>
    <name evidence="1" type="ORF">RRF57_000434</name>
</gene>
<evidence type="ECO:0000313" key="1">
    <source>
        <dbReference type="EMBL" id="KAK5624718.1"/>
    </source>
</evidence>
<protein>
    <submittedName>
        <fullName evidence="1">Uncharacterized protein</fullName>
    </submittedName>
</protein>